<dbReference type="Proteomes" id="UP000299102">
    <property type="component" value="Unassembled WGS sequence"/>
</dbReference>
<reference evidence="1 2" key="1">
    <citation type="journal article" date="2019" name="Commun. Biol.">
        <title>The bagworm genome reveals a unique fibroin gene that provides high tensile strength.</title>
        <authorList>
            <person name="Kono N."/>
            <person name="Nakamura H."/>
            <person name="Ohtoshi R."/>
            <person name="Tomita M."/>
            <person name="Numata K."/>
            <person name="Arakawa K."/>
        </authorList>
    </citation>
    <scope>NUCLEOTIDE SEQUENCE [LARGE SCALE GENOMIC DNA]</scope>
</reference>
<dbReference type="AlphaFoldDB" id="A0A4C1SUD0"/>
<accession>A0A4C1SUD0</accession>
<comment type="caution">
    <text evidence="1">The sequence shown here is derived from an EMBL/GenBank/DDBJ whole genome shotgun (WGS) entry which is preliminary data.</text>
</comment>
<gene>
    <name evidence="1" type="ORF">EVAR_98517_1</name>
</gene>
<organism evidence="1 2">
    <name type="scientific">Eumeta variegata</name>
    <name type="common">Bagworm moth</name>
    <name type="synonym">Eumeta japonica</name>
    <dbReference type="NCBI Taxonomy" id="151549"/>
    <lineage>
        <taxon>Eukaryota</taxon>
        <taxon>Metazoa</taxon>
        <taxon>Ecdysozoa</taxon>
        <taxon>Arthropoda</taxon>
        <taxon>Hexapoda</taxon>
        <taxon>Insecta</taxon>
        <taxon>Pterygota</taxon>
        <taxon>Neoptera</taxon>
        <taxon>Endopterygota</taxon>
        <taxon>Lepidoptera</taxon>
        <taxon>Glossata</taxon>
        <taxon>Ditrysia</taxon>
        <taxon>Tineoidea</taxon>
        <taxon>Psychidae</taxon>
        <taxon>Oiketicinae</taxon>
        <taxon>Eumeta</taxon>
    </lineage>
</organism>
<name>A0A4C1SUD0_EUMVA</name>
<keyword evidence="2" id="KW-1185">Reference proteome</keyword>
<evidence type="ECO:0000313" key="2">
    <source>
        <dbReference type="Proteomes" id="UP000299102"/>
    </source>
</evidence>
<dbReference type="EMBL" id="BGZK01003944">
    <property type="protein sequence ID" value="GBP05752.1"/>
    <property type="molecule type" value="Genomic_DNA"/>
</dbReference>
<protein>
    <submittedName>
        <fullName evidence="1">Uncharacterized protein</fullName>
    </submittedName>
</protein>
<proteinExistence type="predicted"/>
<sequence length="151" mass="17387">MEKRKERRKKEKQGQWMYDMMKETRYNEGYKRILRGGRNKRCELYGGEGNLMSHIGTVREGEMEELMDGSGKKGTVERVQEIEELRRKARIRSWQGKKERKGIGRTRHDINSINSSQTVRLCALGMAQSPPGVLRANLSDGLACPNVTQCK</sequence>
<evidence type="ECO:0000313" key="1">
    <source>
        <dbReference type="EMBL" id="GBP05752.1"/>
    </source>
</evidence>